<evidence type="ECO:0000256" key="8">
    <source>
        <dbReference type="ARBA" id="ARBA00055560"/>
    </source>
</evidence>
<dbReference type="Proteomes" id="UP000050795">
    <property type="component" value="Unassembled WGS sequence"/>
</dbReference>
<organism evidence="13 14">
    <name type="scientific">Trichobilharzia regenti</name>
    <name type="common">Nasal bird schistosome</name>
    <dbReference type="NCBI Taxonomy" id="157069"/>
    <lineage>
        <taxon>Eukaryota</taxon>
        <taxon>Metazoa</taxon>
        <taxon>Spiralia</taxon>
        <taxon>Lophotrochozoa</taxon>
        <taxon>Platyhelminthes</taxon>
        <taxon>Trematoda</taxon>
        <taxon>Digenea</taxon>
        <taxon>Strigeidida</taxon>
        <taxon>Schistosomatoidea</taxon>
        <taxon>Schistosomatidae</taxon>
        <taxon>Trichobilharzia</taxon>
    </lineage>
</organism>
<dbReference type="WBParaSite" id="TREG1_81980.1">
    <property type="protein sequence ID" value="TREG1_81980.1"/>
    <property type="gene ID" value="TREG1_81980"/>
</dbReference>
<comment type="function">
    <text evidence="8">Ubiquitin-protein hydrolase is involved both in the processing of ubiquitin precursors and of ubiquitinated proteins. This enzyme is a thiol protease that recognizes and hydrolyzes a peptide bond at the C-terminal glycine of ubiquitin.</text>
</comment>
<feature type="site" description="Important for enzyme activity" evidence="10">
    <location>
        <position position="218"/>
    </location>
</feature>
<evidence type="ECO:0000256" key="10">
    <source>
        <dbReference type="PROSITE-ProRule" id="PRU01393"/>
    </source>
</evidence>
<feature type="active site" description="Proton donor" evidence="10">
    <location>
        <position position="203"/>
    </location>
</feature>
<feature type="active site" description="Nucleophile" evidence="10">
    <location>
        <position position="129"/>
    </location>
</feature>
<keyword evidence="13" id="KW-1185">Reference proteome</keyword>
<dbReference type="AlphaFoldDB" id="A0AA85KGR9"/>
<dbReference type="PANTHER" id="PTHR10589">
    <property type="entry name" value="UBIQUITIN CARBOXYL-TERMINAL HYDROLASE"/>
    <property type="match status" value="1"/>
</dbReference>
<evidence type="ECO:0000313" key="13">
    <source>
        <dbReference type="Proteomes" id="UP000050795"/>
    </source>
</evidence>
<evidence type="ECO:0000256" key="7">
    <source>
        <dbReference type="ARBA" id="ARBA00022807"/>
    </source>
</evidence>
<sequence>MTSKEDLKQLKLVPFRIRPHDLKHHLLLLQAVTFQRNRNISASIMRWIPLEANPKVMNEYMNNLGVVDSVWKFTDVFSLDDDMLAFIPQPVISLLFLYPLGNSIENASLGVEDNSSKVILIKQTVGNACGTIAILNAIANNRDKLSIKDGSFLSNALDGIEDMTPAERGAVMESKKDLSILHEKSALEGQTNAPGAESKTNLHFVCFVEHGGSLYELDGRKNAPIRHGSITSAGFLSDTCNVVKKFIANSPDTVDFSLMALCPDNN</sequence>
<keyword evidence="6 10" id="KW-0378">Hydrolase</keyword>
<dbReference type="SUPFAM" id="SSF54001">
    <property type="entry name" value="Cysteine proteinases"/>
    <property type="match status" value="1"/>
</dbReference>
<keyword evidence="4 10" id="KW-0645">Protease</keyword>
<feature type="domain" description="UCH catalytic" evidence="12">
    <location>
        <begin position="46"/>
        <end position="263"/>
    </location>
</feature>
<keyword evidence="7 10" id="KW-0788">Thiol protease</keyword>
<dbReference type="GO" id="GO:0004843">
    <property type="term" value="F:cysteine-type deubiquitinase activity"/>
    <property type="evidence" value="ECO:0007669"/>
    <property type="project" value="UniProtKB-UniRule"/>
</dbReference>
<evidence type="ECO:0000256" key="9">
    <source>
        <dbReference type="ARBA" id="ARBA00073226"/>
    </source>
</evidence>
<dbReference type="PANTHER" id="PTHR10589:SF17">
    <property type="entry name" value="UBIQUITIN CARBOXYL-TERMINAL HYDROLASE"/>
    <property type="match status" value="1"/>
</dbReference>
<evidence type="ECO:0000256" key="3">
    <source>
        <dbReference type="ARBA" id="ARBA00012759"/>
    </source>
</evidence>
<evidence type="ECO:0000259" key="12">
    <source>
        <dbReference type="PROSITE" id="PS52048"/>
    </source>
</evidence>
<dbReference type="FunFam" id="3.40.532.10:FF:000006">
    <property type="entry name" value="Ubiquitin carboxyl-terminal hydrolase"/>
    <property type="match status" value="1"/>
</dbReference>
<evidence type="ECO:0000256" key="11">
    <source>
        <dbReference type="RuleBase" id="RU361215"/>
    </source>
</evidence>
<dbReference type="PRINTS" id="PR00707">
    <property type="entry name" value="UBCTHYDRLASE"/>
</dbReference>
<keyword evidence="5 10" id="KW-0833">Ubl conjugation pathway</keyword>
<accession>A0AA85KGR9</accession>
<dbReference type="PROSITE" id="PS52048">
    <property type="entry name" value="UCH_DOMAIN"/>
    <property type="match status" value="1"/>
</dbReference>
<comment type="similarity">
    <text evidence="2 10 11">Belongs to the peptidase C12 family.</text>
</comment>
<dbReference type="Gene3D" id="3.40.532.10">
    <property type="entry name" value="Peptidase C12, ubiquitin carboxyl-terminal hydrolase"/>
    <property type="match status" value="1"/>
</dbReference>
<evidence type="ECO:0000256" key="6">
    <source>
        <dbReference type="ARBA" id="ARBA00022801"/>
    </source>
</evidence>
<reference evidence="14" key="2">
    <citation type="submission" date="2023-11" db="UniProtKB">
        <authorList>
            <consortium name="WormBaseParasite"/>
        </authorList>
    </citation>
    <scope>IDENTIFICATION</scope>
</reference>
<dbReference type="InterPro" id="IPR001578">
    <property type="entry name" value="Peptidase_C12_UCH"/>
</dbReference>
<comment type="catalytic activity">
    <reaction evidence="1 10 11">
        <text>Thiol-dependent hydrolysis of ester, thioester, amide, peptide and isopeptide bonds formed by the C-terminal Gly of ubiquitin (a 76-residue protein attached to proteins as an intracellular targeting signal).</text>
        <dbReference type="EC" id="3.4.19.12"/>
    </reaction>
</comment>
<evidence type="ECO:0000313" key="14">
    <source>
        <dbReference type="WBParaSite" id="TREG1_81980.1"/>
    </source>
</evidence>
<protein>
    <recommendedName>
        <fullName evidence="9 11">Ubiquitin carboxyl-terminal hydrolase</fullName>
        <ecNumber evidence="3 11">3.4.19.12</ecNumber>
    </recommendedName>
</protein>
<evidence type="ECO:0000256" key="2">
    <source>
        <dbReference type="ARBA" id="ARBA00009326"/>
    </source>
</evidence>
<dbReference type="InterPro" id="IPR036959">
    <property type="entry name" value="Peptidase_C12_UCH_sf"/>
</dbReference>
<dbReference type="GO" id="GO:0006511">
    <property type="term" value="P:ubiquitin-dependent protein catabolic process"/>
    <property type="evidence" value="ECO:0007669"/>
    <property type="project" value="UniProtKB-UniRule"/>
</dbReference>
<dbReference type="GO" id="GO:0005737">
    <property type="term" value="C:cytoplasm"/>
    <property type="evidence" value="ECO:0007669"/>
    <property type="project" value="TreeGrafter"/>
</dbReference>
<reference evidence="13" key="1">
    <citation type="submission" date="2022-06" db="EMBL/GenBank/DDBJ databases">
        <authorList>
            <person name="Berger JAMES D."/>
            <person name="Berger JAMES D."/>
        </authorList>
    </citation>
    <scope>NUCLEOTIDE SEQUENCE [LARGE SCALE GENOMIC DNA]</scope>
</reference>
<dbReference type="Pfam" id="PF01088">
    <property type="entry name" value="Peptidase_C12"/>
    <property type="match status" value="1"/>
</dbReference>
<dbReference type="InterPro" id="IPR038765">
    <property type="entry name" value="Papain-like_cys_pep_sf"/>
</dbReference>
<proteinExistence type="inferred from homology"/>
<evidence type="ECO:0000256" key="4">
    <source>
        <dbReference type="ARBA" id="ARBA00022670"/>
    </source>
</evidence>
<name>A0AA85KGR9_TRIRE</name>
<dbReference type="GO" id="GO:0016579">
    <property type="term" value="P:protein deubiquitination"/>
    <property type="evidence" value="ECO:0007669"/>
    <property type="project" value="TreeGrafter"/>
</dbReference>
<dbReference type="CDD" id="cd09616">
    <property type="entry name" value="Peptidase_C12_UCH_L1_L3"/>
    <property type="match status" value="1"/>
</dbReference>
<feature type="site" description="Transition state stabilizer" evidence="10">
    <location>
        <position position="123"/>
    </location>
</feature>
<evidence type="ECO:0000256" key="1">
    <source>
        <dbReference type="ARBA" id="ARBA00000707"/>
    </source>
</evidence>
<dbReference type="EC" id="3.4.19.12" evidence="3 11"/>
<evidence type="ECO:0000256" key="5">
    <source>
        <dbReference type="ARBA" id="ARBA00022786"/>
    </source>
</evidence>